<proteinExistence type="predicted"/>
<dbReference type="AlphaFoldDB" id="A0A1U9YJC8"/>
<dbReference type="Pfam" id="PF02082">
    <property type="entry name" value="Rrf2"/>
    <property type="match status" value="1"/>
</dbReference>
<organism evidence="1 2">
    <name type="scientific">Paenibacillus larvae subsp. pulvifaciens</name>
    <dbReference type="NCBI Taxonomy" id="1477"/>
    <lineage>
        <taxon>Bacteria</taxon>
        <taxon>Bacillati</taxon>
        <taxon>Bacillota</taxon>
        <taxon>Bacilli</taxon>
        <taxon>Bacillales</taxon>
        <taxon>Paenibacillaceae</taxon>
        <taxon>Paenibacillus</taxon>
    </lineage>
</organism>
<sequence length="143" mass="15688">MNSEFTIAVHSLVLLSHLPGQMATSGEIAANVCTHAARIRKIMGMLRKAGYVKTKEGFGGGFLLNCDPDAVTLADIYRVTSAGSLKPYWCTGDKSQSCPVSSNMQDVMNRLFCDAEKHMEQYLAGRTLGDVLHEVRFEETDGR</sequence>
<dbReference type="InterPro" id="IPR036390">
    <property type="entry name" value="WH_DNA-bd_sf"/>
</dbReference>
<dbReference type="PANTHER" id="PTHR33221:SF15">
    <property type="entry name" value="HTH-TYPE TRANSCRIPTIONAL REGULATOR YWGB-RELATED"/>
    <property type="match status" value="1"/>
</dbReference>
<dbReference type="GeneID" id="64219926"/>
<dbReference type="InterPro" id="IPR036388">
    <property type="entry name" value="WH-like_DNA-bd_sf"/>
</dbReference>
<dbReference type="PROSITE" id="PS01332">
    <property type="entry name" value="HTH_RRF2_1"/>
    <property type="match status" value="1"/>
</dbReference>
<name>A0A1U9YJC8_9BACL</name>
<dbReference type="SUPFAM" id="SSF46785">
    <property type="entry name" value="Winged helix' DNA-binding domain"/>
    <property type="match status" value="1"/>
</dbReference>
<protein>
    <submittedName>
        <fullName evidence="1">Transcriptional regulator</fullName>
    </submittedName>
</protein>
<reference evidence="1 2" key="1">
    <citation type="submission" date="2017-03" db="EMBL/GenBank/DDBJ databases">
        <title>Paenibacillus larvae genome sequencing.</title>
        <authorList>
            <person name="Dingman D.W."/>
        </authorList>
    </citation>
    <scope>NUCLEOTIDE SEQUENCE [LARGE SCALE GENOMIC DNA]</scope>
    <source>
        <strain evidence="1 2">SAG 10367</strain>
    </source>
</reference>
<dbReference type="InterPro" id="IPR000944">
    <property type="entry name" value="Tscrpt_reg_Rrf2"/>
</dbReference>
<dbReference type="GO" id="GO:0005829">
    <property type="term" value="C:cytosol"/>
    <property type="evidence" value="ECO:0007669"/>
    <property type="project" value="TreeGrafter"/>
</dbReference>
<dbReference type="Proteomes" id="UP000192727">
    <property type="component" value="Chromosome"/>
</dbReference>
<accession>A0A1U9YJC8</accession>
<evidence type="ECO:0000313" key="1">
    <source>
        <dbReference type="EMBL" id="ARF67426.1"/>
    </source>
</evidence>
<dbReference type="InterPro" id="IPR030489">
    <property type="entry name" value="TR_Rrf2-type_CS"/>
</dbReference>
<dbReference type="GO" id="GO:0003700">
    <property type="term" value="F:DNA-binding transcription factor activity"/>
    <property type="evidence" value="ECO:0007669"/>
    <property type="project" value="TreeGrafter"/>
</dbReference>
<dbReference type="RefSeq" id="WP_024094765.1">
    <property type="nucleotide sequence ID" value="NZ_CP019794.1"/>
</dbReference>
<dbReference type="EMBL" id="CP020557">
    <property type="protein sequence ID" value="ARF67426.1"/>
    <property type="molecule type" value="Genomic_DNA"/>
</dbReference>
<evidence type="ECO:0000313" key="2">
    <source>
        <dbReference type="Proteomes" id="UP000192727"/>
    </source>
</evidence>
<gene>
    <name evidence="1" type="ORF">B7C51_05705</name>
</gene>
<dbReference type="PANTHER" id="PTHR33221">
    <property type="entry name" value="WINGED HELIX-TURN-HELIX TRANSCRIPTIONAL REGULATOR, RRF2 FAMILY"/>
    <property type="match status" value="1"/>
</dbReference>
<dbReference type="PROSITE" id="PS51197">
    <property type="entry name" value="HTH_RRF2_2"/>
    <property type="match status" value="1"/>
</dbReference>
<dbReference type="Gene3D" id="1.10.10.10">
    <property type="entry name" value="Winged helix-like DNA-binding domain superfamily/Winged helix DNA-binding domain"/>
    <property type="match status" value="1"/>
</dbReference>